<comment type="subcellular location">
    <subcellularLocation>
        <location evidence="1">Cell membrane</location>
        <topology evidence="1">Multi-pass membrane protein</topology>
    </subcellularLocation>
</comment>
<dbReference type="Pfam" id="PF03899">
    <property type="entry name" value="ATP-synt_I"/>
    <property type="match status" value="1"/>
</dbReference>
<organism evidence="7">
    <name type="scientific">mine drainage metagenome</name>
    <dbReference type="NCBI Taxonomy" id="410659"/>
    <lineage>
        <taxon>unclassified sequences</taxon>
        <taxon>metagenomes</taxon>
        <taxon>ecological metagenomes</taxon>
    </lineage>
</organism>
<dbReference type="EMBL" id="MLJW01000355">
    <property type="protein sequence ID" value="OIQ88850.1"/>
    <property type="molecule type" value="Genomic_DNA"/>
</dbReference>
<gene>
    <name evidence="7" type="ORF">GALL_292730</name>
</gene>
<feature type="transmembrane region" description="Helical" evidence="6">
    <location>
        <begin position="101"/>
        <end position="121"/>
    </location>
</feature>
<evidence type="ECO:0000256" key="4">
    <source>
        <dbReference type="ARBA" id="ARBA00022989"/>
    </source>
</evidence>
<evidence type="ECO:0000256" key="2">
    <source>
        <dbReference type="ARBA" id="ARBA00022475"/>
    </source>
</evidence>
<dbReference type="AlphaFoldDB" id="A0A1J5R021"/>
<comment type="caution">
    <text evidence="7">The sequence shown here is derived from an EMBL/GenBank/DDBJ whole genome shotgun (WGS) entry which is preliminary data.</text>
</comment>
<keyword evidence="2" id="KW-1003">Cell membrane</keyword>
<evidence type="ECO:0000256" key="6">
    <source>
        <dbReference type="SAM" id="Phobius"/>
    </source>
</evidence>
<evidence type="ECO:0000256" key="5">
    <source>
        <dbReference type="ARBA" id="ARBA00023136"/>
    </source>
</evidence>
<keyword evidence="5 6" id="KW-0472">Membrane</keyword>
<keyword evidence="4 6" id="KW-1133">Transmembrane helix</keyword>
<accession>A0A1J5R021</accession>
<evidence type="ECO:0000256" key="3">
    <source>
        <dbReference type="ARBA" id="ARBA00022692"/>
    </source>
</evidence>
<feature type="transmembrane region" description="Helical" evidence="6">
    <location>
        <begin position="133"/>
        <end position="157"/>
    </location>
</feature>
<proteinExistence type="predicted"/>
<keyword evidence="3 6" id="KW-0812">Transmembrane</keyword>
<evidence type="ECO:0000256" key="1">
    <source>
        <dbReference type="ARBA" id="ARBA00004651"/>
    </source>
</evidence>
<feature type="transmembrane region" description="Helical" evidence="6">
    <location>
        <begin position="163"/>
        <end position="185"/>
    </location>
</feature>
<feature type="transmembrane region" description="Helical" evidence="6">
    <location>
        <begin position="74"/>
        <end position="95"/>
    </location>
</feature>
<dbReference type="GO" id="GO:0005886">
    <property type="term" value="C:plasma membrane"/>
    <property type="evidence" value="ECO:0007669"/>
    <property type="project" value="UniProtKB-SubCell"/>
</dbReference>
<protein>
    <submittedName>
        <fullName evidence="7">F0F1 ATP synthase subunit I</fullName>
    </submittedName>
</protein>
<name>A0A1J5R021_9ZZZZ</name>
<reference evidence="7" key="1">
    <citation type="submission" date="2016-10" db="EMBL/GenBank/DDBJ databases">
        <title>Sequence of Gallionella enrichment culture.</title>
        <authorList>
            <person name="Poehlein A."/>
            <person name="Muehling M."/>
            <person name="Daniel R."/>
        </authorList>
    </citation>
    <scope>NUCLEOTIDE SEQUENCE</scope>
</reference>
<evidence type="ECO:0000313" key="7">
    <source>
        <dbReference type="EMBL" id="OIQ88850.1"/>
    </source>
</evidence>
<dbReference type="InterPro" id="IPR005598">
    <property type="entry name" value="ATP_synth_I"/>
</dbReference>
<sequence length="192" mass="20521">MLQLKHNKTQTGGPVEALQGVPGVPQLFVSLNSPGVRQVQASESWQDDVDSVERKPLTRQQAQALLLAKPGVSVWRVVALQAVVGLVVGIAAFVLGGRAAALSALYGAVVVMLPAALFAGAMRVWLVRLKPAFALFGFALGELLKIALTLILFVLAPRLLPDLHWVPMLIGLAVTLQVYWLALLLRGKAPKP</sequence>